<comment type="subcellular location">
    <subcellularLocation>
        <location evidence="5">Cytoplasm</location>
    </subcellularLocation>
</comment>
<comment type="caution">
    <text evidence="7">The sequence shown here is derived from an EMBL/GenBank/DDBJ whole genome shotgun (WGS) entry which is preliminary data.</text>
</comment>
<comment type="similarity">
    <text evidence="1 5">Belongs to the CoaE family.</text>
</comment>
<name>A0ABQ0Q5G5_9PROT</name>
<evidence type="ECO:0000256" key="1">
    <source>
        <dbReference type="ARBA" id="ARBA00009018"/>
    </source>
</evidence>
<dbReference type="Pfam" id="PF01121">
    <property type="entry name" value="CoaE"/>
    <property type="match status" value="1"/>
</dbReference>
<proteinExistence type="inferred from homology"/>
<evidence type="ECO:0000256" key="3">
    <source>
        <dbReference type="ARBA" id="ARBA00022840"/>
    </source>
</evidence>
<dbReference type="HAMAP" id="MF_00376">
    <property type="entry name" value="Dephospho_CoA_kinase"/>
    <property type="match status" value="1"/>
</dbReference>
<comment type="function">
    <text evidence="5">Catalyzes the phosphorylation of the 3'-hydroxyl group of dephosphocoenzyme A to form coenzyme A.</text>
</comment>
<gene>
    <name evidence="5" type="primary">coaE</name>
    <name evidence="7" type="ORF">AA0535_2490</name>
</gene>
<dbReference type="PANTHER" id="PTHR10695:SF46">
    <property type="entry name" value="BIFUNCTIONAL COENZYME A SYNTHASE-RELATED"/>
    <property type="match status" value="1"/>
</dbReference>
<keyword evidence="5 7" id="KW-0418">Kinase</keyword>
<dbReference type="Gene3D" id="3.40.50.300">
    <property type="entry name" value="P-loop containing nucleotide triphosphate hydrolases"/>
    <property type="match status" value="1"/>
</dbReference>
<protein>
    <recommendedName>
        <fullName evidence="5 6">Dephospho-CoA kinase</fullName>
        <ecNumber evidence="5 6">2.7.1.24</ecNumber>
    </recommendedName>
    <alternativeName>
        <fullName evidence="5">Dephosphocoenzyme A kinase</fullName>
    </alternativeName>
</protein>
<keyword evidence="5" id="KW-0808">Transferase</keyword>
<dbReference type="EC" id="2.7.1.24" evidence="5 6"/>
<evidence type="ECO:0000256" key="2">
    <source>
        <dbReference type="ARBA" id="ARBA00022741"/>
    </source>
</evidence>
<keyword evidence="8" id="KW-1185">Reference proteome</keyword>
<evidence type="ECO:0000256" key="4">
    <source>
        <dbReference type="ARBA" id="ARBA00022993"/>
    </source>
</evidence>
<dbReference type="GO" id="GO:0016301">
    <property type="term" value="F:kinase activity"/>
    <property type="evidence" value="ECO:0007669"/>
    <property type="project" value="UniProtKB-KW"/>
</dbReference>
<feature type="binding site" evidence="5">
    <location>
        <begin position="11"/>
        <end position="16"/>
    </location>
    <ligand>
        <name>ATP</name>
        <dbReference type="ChEBI" id="CHEBI:30616"/>
    </ligand>
</feature>
<organism evidence="7 8">
    <name type="scientific">Asaia krungthepensis NRIC 0535</name>
    <dbReference type="NCBI Taxonomy" id="1307925"/>
    <lineage>
        <taxon>Bacteria</taxon>
        <taxon>Pseudomonadati</taxon>
        <taxon>Pseudomonadota</taxon>
        <taxon>Alphaproteobacteria</taxon>
        <taxon>Acetobacterales</taxon>
        <taxon>Acetobacteraceae</taxon>
        <taxon>Asaia</taxon>
    </lineage>
</organism>
<comment type="pathway">
    <text evidence="5">Cofactor biosynthesis; coenzyme A biosynthesis; CoA from (R)-pantothenate: step 5/5.</text>
</comment>
<dbReference type="PANTHER" id="PTHR10695">
    <property type="entry name" value="DEPHOSPHO-COA KINASE-RELATED"/>
    <property type="match status" value="1"/>
</dbReference>
<evidence type="ECO:0000256" key="5">
    <source>
        <dbReference type="HAMAP-Rule" id="MF_00376"/>
    </source>
</evidence>
<keyword evidence="4 5" id="KW-0173">Coenzyme A biosynthesis</keyword>
<dbReference type="PROSITE" id="PS51219">
    <property type="entry name" value="DPCK"/>
    <property type="match status" value="1"/>
</dbReference>
<keyword evidence="3 5" id="KW-0067">ATP-binding</keyword>
<dbReference type="CDD" id="cd02022">
    <property type="entry name" value="DPCK"/>
    <property type="match status" value="1"/>
</dbReference>
<dbReference type="EMBL" id="BAPV01000057">
    <property type="protein sequence ID" value="GBQ92225.1"/>
    <property type="molecule type" value="Genomic_DNA"/>
</dbReference>
<dbReference type="NCBIfam" id="TIGR00152">
    <property type="entry name" value="dephospho-CoA kinase"/>
    <property type="match status" value="1"/>
</dbReference>
<sequence length="197" mass="21906">MRVLGLTGGMGAGKTTVARFLRRAGWPVFDADAAVHVLQARGGAAVPAIARRWPDCVRDGAVNRSALRRAVIGQSAEIAALEAIIHPLVRRARRVFLGQMRRRQVTICVLDIPLLFETGAERDCDAVIVVTAPLDIRLRRIMRRRSLTEPQARALLARQMSDSERNRRADILLHNGLSRGHTARQMKRLIARMENPA</sequence>
<dbReference type="Proteomes" id="UP001062776">
    <property type="component" value="Unassembled WGS sequence"/>
</dbReference>
<evidence type="ECO:0000313" key="7">
    <source>
        <dbReference type="EMBL" id="GBQ92225.1"/>
    </source>
</evidence>
<comment type="catalytic activity">
    <reaction evidence="5">
        <text>3'-dephospho-CoA + ATP = ADP + CoA + H(+)</text>
        <dbReference type="Rhea" id="RHEA:18245"/>
        <dbReference type="ChEBI" id="CHEBI:15378"/>
        <dbReference type="ChEBI" id="CHEBI:30616"/>
        <dbReference type="ChEBI" id="CHEBI:57287"/>
        <dbReference type="ChEBI" id="CHEBI:57328"/>
        <dbReference type="ChEBI" id="CHEBI:456216"/>
        <dbReference type="EC" id="2.7.1.24"/>
    </reaction>
</comment>
<dbReference type="InterPro" id="IPR027417">
    <property type="entry name" value="P-loop_NTPase"/>
</dbReference>
<dbReference type="RefSeq" id="WP_264816843.1">
    <property type="nucleotide sequence ID" value="NZ_BAPV01000057.1"/>
</dbReference>
<evidence type="ECO:0000313" key="8">
    <source>
        <dbReference type="Proteomes" id="UP001062776"/>
    </source>
</evidence>
<evidence type="ECO:0000256" key="6">
    <source>
        <dbReference type="NCBIfam" id="TIGR00152"/>
    </source>
</evidence>
<accession>A0ABQ0Q5G5</accession>
<keyword evidence="2 5" id="KW-0547">Nucleotide-binding</keyword>
<keyword evidence="5" id="KW-0963">Cytoplasm</keyword>
<dbReference type="InterPro" id="IPR001977">
    <property type="entry name" value="Depp_CoAkinase"/>
</dbReference>
<reference evidence="7" key="1">
    <citation type="submission" date="2013-04" db="EMBL/GenBank/DDBJ databases">
        <title>The genome sequencing project of 58 acetic acid bacteria.</title>
        <authorList>
            <person name="Okamoto-Kainuma A."/>
            <person name="Ishikawa M."/>
            <person name="Umino S."/>
            <person name="Koizumi Y."/>
            <person name="Shiwa Y."/>
            <person name="Yoshikawa H."/>
            <person name="Matsutani M."/>
            <person name="Matsushita K."/>
        </authorList>
    </citation>
    <scope>NUCLEOTIDE SEQUENCE</scope>
    <source>
        <strain evidence="7">NRIC 0535</strain>
    </source>
</reference>
<dbReference type="SUPFAM" id="SSF52540">
    <property type="entry name" value="P-loop containing nucleoside triphosphate hydrolases"/>
    <property type="match status" value="1"/>
</dbReference>